<accession>A0A6J7WAP2</accession>
<dbReference type="PROSITE" id="PS51199">
    <property type="entry name" value="SF4_HELICASE"/>
    <property type="match status" value="1"/>
</dbReference>
<sequence length="445" mass="50368">MDVINLPKNLELEENILGSILLDKRALPLVVNYLNEEIFYDLRHQLIFRTIKQMYDKNIQIDLSTVFQRLIDNKHSEEVGALYLSKITNNVVSTAHLNTHIEVIIELYKRRKLATLGQLMQVSAFDGAESTDNTLATFGKQLMGLQEFGNIYEKTIDQIILQLNESRDAAVSGQLLGINTGFIELNNTLCGWVEPDFVIIAARPGMGKTAFMLSSIYHIAIQVGIPTAIFSLEMSSNQLVERLESISSELPLKRLRMNLMTDNEKVHLLRTDDKILTSPIYIEDMGGISVTQLRAKATILKQKYGIKIIFIDYLQLMSGTGKSNQNREQEVSYISRSLKALAKELEVPIIALSQLSRRVEERGDKMPQLSDLRESGSIEQDADAVIMLMRPGYYEQTESVEIGGREYSPSDLVVCKVEKNRHGATKNLALRFLPETMTFQDYNNI</sequence>
<evidence type="ECO:0000256" key="2">
    <source>
        <dbReference type="ARBA" id="ARBA00022515"/>
    </source>
</evidence>
<dbReference type="Pfam" id="PF03796">
    <property type="entry name" value="DnaB_C"/>
    <property type="match status" value="1"/>
</dbReference>
<dbReference type="GO" id="GO:0016787">
    <property type="term" value="F:hydrolase activity"/>
    <property type="evidence" value="ECO:0007669"/>
    <property type="project" value="UniProtKB-KW"/>
</dbReference>
<name>A0A6J7WAP2_9CAUD</name>
<evidence type="ECO:0000256" key="10">
    <source>
        <dbReference type="ARBA" id="ARBA00044969"/>
    </source>
</evidence>
<dbReference type="SUPFAM" id="SSF52540">
    <property type="entry name" value="P-loop containing nucleoside triphosphate hydrolases"/>
    <property type="match status" value="1"/>
</dbReference>
<dbReference type="EC" id="5.6.2.3" evidence="10"/>
<comment type="catalytic activity">
    <reaction evidence="11">
        <text>ATP + H2O = ADP + phosphate + H(+)</text>
        <dbReference type="Rhea" id="RHEA:13065"/>
        <dbReference type="ChEBI" id="CHEBI:15377"/>
        <dbReference type="ChEBI" id="CHEBI:15378"/>
        <dbReference type="ChEBI" id="CHEBI:30616"/>
        <dbReference type="ChEBI" id="CHEBI:43474"/>
        <dbReference type="ChEBI" id="CHEBI:456216"/>
        <dbReference type="EC" id="5.6.2.3"/>
    </reaction>
</comment>
<dbReference type="Pfam" id="PF00772">
    <property type="entry name" value="DnaB"/>
    <property type="match status" value="1"/>
</dbReference>
<feature type="domain" description="SF4 helicase" evidence="12">
    <location>
        <begin position="171"/>
        <end position="445"/>
    </location>
</feature>
<dbReference type="Gene3D" id="3.40.50.300">
    <property type="entry name" value="P-loop containing nucleotide triphosphate hydrolases"/>
    <property type="match status" value="1"/>
</dbReference>
<dbReference type="InterPro" id="IPR016136">
    <property type="entry name" value="DNA_helicase_N/primase_C"/>
</dbReference>
<dbReference type="EMBL" id="LR798216">
    <property type="protein sequence ID" value="CAB5194620.1"/>
    <property type="molecule type" value="Genomic_DNA"/>
</dbReference>
<keyword evidence="9" id="KW-0413">Isomerase</keyword>
<evidence type="ECO:0000256" key="7">
    <source>
        <dbReference type="ARBA" id="ARBA00022840"/>
    </source>
</evidence>
<keyword evidence="5" id="KW-0378">Hydrolase</keyword>
<dbReference type="GO" id="GO:0043139">
    <property type="term" value="F:5'-3' DNA helicase activity"/>
    <property type="evidence" value="ECO:0007669"/>
    <property type="project" value="UniProtKB-EC"/>
</dbReference>
<evidence type="ECO:0000256" key="1">
    <source>
        <dbReference type="ARBA" id="ARBA00008428"/>
    </source>
</evidence>
<evidence type="ECO:0000313" key="13">
    <source>
        <dbReference type="EMBL" id="CAB5194620.1"/>
    </source>
</evidence>
<evidence type="ECO:0000259" key="12">
    <source>
        <dbReference type="PROSITE" id="PS51199"/>
    </source>
</evidence>
<keyword evidence="3" id="KW-0235">DNA replication</keyword>
<evidence type="ECO:0000256" key="9">
    <source>
        <dbReference type="ARBA" id="ARBA00023235"/>
    </source>
</evidence>
<dbReference type="InterPro" id="IPR007693">
    <property type="entry name" value="DNA_helicase_DnaB-like_N"/>
</dbReference>
<evidence type="ECO:0000256" key="6">
    <source>
        <dbReference type="ARBA" id="ARBA00022806"/>
    </source>
</evidence>
<dbReference type="GO" id="GO:0006269">
    <property type="term" value="P:DNA replication, synthesis of primer"/>
    <property type="evidence" value="ECO:0007669"/>
    <property type="project" value="UniProtKB-KW"/>
</dbReference>
<dbReference type="InterPro" id="IPR007692">
    <property type="entry name" value="DNA_helicase_DnaB"/>
</dbReference>
<keyword evidence="6 13" id="KW-0347">Helicase</keyword>
<evidence type="ECO:0000256" key="3">
    <source>
        <dbReference type="ARBA" id="ARBA00022705"/>
    </source>
</evidence>
<evidence type="ECO:0000256" key="4">
    <source>
        <dbReference type="ARBA" id="ARBA00022741"/>
    </source>
</evidence>
<evidence type="ECO:0000256" key="5">
    <source>
        <dbReference type="ARBA" id="ARBA00022801"/>
    </source>
</evidence>
<dbReference type="PANTHER" id="PTHR30153">
    <property type="entry name" value="REPLICATIVE DNA HELICASE DNAB"/>
    <property type="match status" value="1"/>
</dbReference>
<keyword evidence="4" id="KW-0547">Nucleotide-binding</keyword>
<comment type="similarity">
    <text evidence="1">Belongs to the helicase family. DnaB subfamily.</text>
</comment>
<dbReference type="CDD" id="cd00984">
    <property type="entry name" value="DnaB_C"/>
    <property type="match status" value="1"/>
</dbReference>
<dbReference type="GO" id="GO:0005524">
    <property type="term" value="F:ATP binding"/>
    <property type="evidence" value="ECO:0007669"/>
    <property type="project" value="UniProtKB-KW"/>
</dbReference>
<dbReference type="SUPFAM" id="SSF48024">
    <property type="entry name" value="N-terminal domain of DnaB helicase"/>
    <property type="match status" value="1"/>
</dbReference>
<evidence type="ECO:0000256" key="11">
    <source>
        <dbReference type="ARBA" id="ARBA00048954"/>
    </source>
</evidence>
<dbReference type="Gene3D" id="1.10.860.10">
    <property type="entry name" value="DNAb Helicase, Chain A"/>
    <property type="match status" value="1"/>
</dbReference>
<dbReference type="GO" id="GO:0003677">
    <property type="term" value="F:DNA binding"/>
    <property type="evidence" value="ECO:0007669"/>
    <property type="project" value="UniProtKB-KW"/>
</dbReference>
<dbReference type="NCBIfam" id="TIGR00665">
    <property type="entry name" value="DnaB"/>
    <property type="match status" value="1"/>
</dbReference>
<keyword evidence="7" id="KW-0067">ATP-binding</keyword>
<gene>
    <name evidence="13" type="ORF">UFOVP174_18</name>
</gene>
<keyword evidence="2" id="KW-0639">Primosome</keyword>
<dbReference type="InterPro" id="IPR007694">
    <property type="entry name" value="DNA_helicase_DnaB-like_C"/>
</dbReference>
<evidence type="ECO:0000256" key="8">
    <source>
        <dbReference type="ARBA" id="ARBA00023125"/>
    </source>
</evidence>
<organism evidence="13">
    <name type="scientific">uncultured Caudovirales phage</name>
    <dbReference type="NCBI Taxonomy" id="2100421"/>
    <lineage>
        <taxon>Viruses</taxon>
        <taxon>Duplodnaviria</taxon>
        <taxon>Heunggongvirae</taxon>
        <taxon>Uroviricota</taxon>
        <taxon>Caudoviricetes</taxon>
        <taxon>Peduoviridae</taxon>
        <taxon>Maltschvirus</taxon>
        <taxon>Maltschvirus maltsch</taxon>
    </lineage>
</organism>
<dbReference type="InterPro" id="IPR027417">
    <property type="entry name" value="P-loop_NTPase"/>
</dbReference>
<dbReference type="PANTHER" id="PTHR30153:SF2">
    <property type="entry name" value="REPLICATIVE DNA HELICASE"/>
    <property type="match status" value="1"/>
</dbReference>
<reference evidence="13" key="1">
    <citation type="submission" date="2020-05" db="EMBL/GenBank/DDBJ databases">
        <authorList>
            <person name="Chiriac C."/>
            <person name="Salcher M."/>
            <person name="Ghai R."/>
            <person name="Kavagutti S V."/>
        </authorList>
    </citation>
    <scope>NUCLEOTIDE SEQUENCE</scope>
</reference>
<dbReference type="InterPro" id="IPR036185">
    <property type="entry name" value="DNA_heli_DnaB-like_N_sf"/>
</dbReference>
<proteinExistence type="inferred from homology"/>
<protein>
    <recommendedName>
        <fullName evidence="10">DNA 5'-3' helicase</fullName>
        <ecNumber evidence="10">5.6.2.3</ecNumber>
    </recommendedName>
</protein>
<keyword evidence="8" id="KW-0238">DNA-binding</keyword>